<feature type="active site" description="Charge relay system" evidence="7">
    <location>
        <position position="249"/>
    </location>
</feature>
<dbReference type="PROSITE" id="PS50106">
    <property type="entry name" value="PDZ"/>
    <property type="match status" value="1"/>
</dbReference>
<dbReference type="GO" id="GO:0006508">
    <property type="term" value="P:proteolysis"/>
    <property type="evidence" value="ECO:0007669"/>
    <property type="project" value="UniProtKB-KW"/>
</dbReference>
<organism evidence="10 11">
    <name type="scientific">Rapidithrix thailandica</name>
    <dbReference type="NCBI Taxonomy" id="413964"/>
    <lineage>
        <taxon>Bacteria</taxon>
        <taxon>Pseudomonadati</taxon>
        <taxon>Bacteroidota</taxon>
        <taxon>Cytophagia</taxon>
        <taxon>Cytophagales</taxon>
        <taxon>Flammeovirgaceae</taxon>
        <taxon>Rapidithrix</taxon>
    </lineage>
</organism>
<dbReference type="PRINTS" id="PR00834">
    <property type="entry name" value="PROTEASES2C"/>
</dbReference>
<feature type="binding site" evidence="8">
    <location>
        <position position="140"/>
    </location>
    <ligand>
        <name>substrate</name>
    </ligand>
</feature>
<dbReference type="Pfam" id="PF13365">
    <property type="entry name" value="Trypsin_2"/>
    <property type="match status" value="1"/>
</dbReference>
<evidence type="ECO:0000256" key="1">
    <source>
        <dbReference type="ARBA" id="ARBA00010541"/>
    </source>
</evidence>
<name>A0AAW9SAL7_9BACT</name>
<accession>A0AAW9SAL7</accession>
<dbReference type="PANTHER" id="PTHR22939:SF129">
    <property type="entry name" value="SERINE PROTEASE HTRA2, MITOCHONDRIAL"/>
    <property type="match status" value="1"/>
</dbReference>
<evidence type="ECO:0000256" key="7">
    <source>
        <dbReference type="PIRSR" id="PIRSR611782-1"/>
    </source>
</evidence>
<dbReference type="EC" id="3.4.21.107" evidence="10"/>
<proteinExistence type="inferred from homology"/>
<dbReference type="SUPFAM" id="SSF50156">
    <property type="entry name" value="PDZ domain-like"/>
    <property type="match status" value="1"/>
</dbReference>
<comment type="caution">
    <text evidence="10">The sequence shown here is derived from an EMBL/GenBank/DDBJ whole genome shotgun (WGS) entry which is preliminary data.</text>
</comment>
<feature type="active site" description="Charge relay system" evidence="7">
    <location>
        <position position="170"/>
    </location>
</feature>
<evidence type="ECO:0000256" key="2">
    <source>
        <dbReference type="ARBA" id="ARBA00022670"/>
    </source>
</evidence>
<dbReference type="Gene3D" id="2.30.42.10">
    <property type="match status" value="1"/>
</dbReference>
<dbReference type="InterPro" id="IPR009003">
    <property type="entry name" value="Peptidase_S1_PA"/>
</dbReference>
<keyword evidence="2" id="KW-0645">Protease</keyword>
<evidence type="ECO:0000256" key="3">
    <source>
        <dbReference type="ARBA" id="ARBA00022729"/>
    </source>
</evidence>
<keyword evidence="3" id="KW-0732">Signal</keyword>
<evidence type="ECO:0000256" key="6">
    <source>
        <dbReference type="ARBA" id="ARBA00022825"/>
    </source>
</evidence>
<sequence length="506" mass="54956">MSNTKFFASILLSALFGGLIAVYIFQASTTDILPSENIENKQDVVLSKYLSAWENETSDYTVPEGLNFVTAAEKVTPAVVHIKTYYDGLANDYGKHSVEDLFRKFFGDEGGGYYGDRGLRMSSGSGVIITDDGYIATNNHVIDNAQHIEVVLNDKRSFKAKVVGTDPSTDLALIKIKEKQLPFIPFGDSDNVKIGQWVLAVGNPFDLTSTVTAGIISGKARNINILRSRDNLSIESFIQTDAAVNPGNSGGALVDLNGNLIGINTAIATTTGTYSGYSFAVPVSLVKKVMNDLSEFGEVQRALMGVSIQNITAQLADYRDLETIEGVYVLGVTPHSGAEEAGLREGDVIITINGVAVNMTSELQELVARNSPGDKIKVVYRRNGKTNTVTVILKNKQNNTKIVQTPVIPEGKVETPEETVMGAVLEELSEADKETLNVEEGIRVKSLDEGMLKSTRMEEGFIITHIDKVRVSSLKDFKEKLQNLESGVIIEGVYPDGQKAFYGLGY</sequence>
<dbReference type="Pfam" id="PF13180">
    <property type="entry name" value="PDZ_2"/>
    <property type="match status" value="1"/>
</dbReference>
<evidence type="ECO:0000256" key="4">
    <source>
        <dbReference type="ARBA" id="ARBA00022737"/>
    </source>
</evidence>
<dbReference type="InterPro" id="IPR011782">
    <property type="entry name" value="Pept_S1C_Do"/>
</dbReference>
<dbReference type="RefSeq" id="WP_346820546.1">
    <property type="nucleotide sequence ID" value="NZ_JBDKWZ010000003.1"/>
</dbReference>
<feature type="domain" description="PDZ" evidence="9">
    <location>
        <begin position="282"/>
        <end position="384"/>
    </location>
</feature>
<evidence type="ECO:0000256" key="8">
    <source>
        <dbReference type="PIRSR" id="PIRSR611782-2"/>
    </source>
</evidence>
<dbReference type="AlphaFoldDB" id="A0AAW9SAL7"/>
<dbReference type="InterPro" id="IPR036034">
    <property type="entry name" value="PDZ_sf"/>
</dbReference>
<dbReference type="SUPFAM" id="SSF50494">
    <property type="entry name" value="Trypsin-like serine proteases"/>
    <property type="match status" value="1"/>
</dbReference>
<keyword evidence="11" id="KW-1185">Reference proteome</keyword>
<feature type="active site" description="Charge relay system" evidence="7">
    <location>
        <position position="140"/>
    </location>
</feature>
<dbReference type="Proteomes" id="UP001403385">
    <property type="component" value="Unassembled WGS sequence"/>
</dbReference>
<comment type="similarity">
    <text evidence="1">Belongs to the peptidase S1C family.</text>
</comment>
<reference evidence="10 11" key="1">
    <citation type="submission" date="2024-04" db="EMBL/GenBank/DDBJ databases">
        <title>Novel genus in family Flammeovirgaceae.</title>
        <authorList>
            <person name="Nguyen T.H."/>
            <person name="Vuong T.Q."/>
            <person name="Le H."/>
            <person name="Kim S.-G."/>
        </authorList>
    </citation>
    <scope>NUCLEOTIDE SEQUENCE [LARGE SCALE GENOMIC DNA]</scope>
    <source>
        <strain evidence="10 11">JCM 23209</strain>
    </source>
</reference>
<dbReference type="SMART" id="SM00228">
    <property type="entry name" value="PDZ"/>
    <property type="match status" value="1"/>
</dbReference>
<dbReference type="Gene3D" id="2.40.10.120">
    <property type="match status" value="1"/>
</dbReference>
<keyword evidence="4" id="KW-0677">Repeat</keyword>
<protein>
    <submittedName>
        <fullName evidence="10">Do family serine endopeptidase</fullName>
        <ecNumber evidence="10">3.4.21.107</ecNumber>
    </submittedName>
</protein>
<dbReference type="NCBIfam" id="TIGR02037">
    <property type="entry name" value="degP_htrA_DO"/>
    <property type="match status" value="1"/>
</dbReference>
<feature type="binding site" evidence="8">
    <location>
        <position position="170"/>
    </location>
    <ligand>
        <name>substrate</name>
    </ligand>
</feature>
<dbReference type="PANTHER" id="PTHR22939">
    <property type="entry name" value="SERINE PROTEASE FAMILY S1C HTRA-RELATED"/>
    <property type="match status" value="1"/>
</dbReference>
<gene>
    <name evidence="10" type="ORF">AAG747_07570</name>
</gene>
<dbReference type="InterPro" id="IPR001940">
    <property type="entry name" value="Peptidase_S1C"/>
</dbReference>
<dbReference type="EMBL" id="JBDKWZ010000003">
    <property type="protein sequence ID" value="MEN7547761.1"/>
    <property type="molecule type" value="Genomic_DNA"/>
</dbReference>
<dbReference type="GO" id="GO:0004252">
    <property type="term" value="F:serine-type endopeptidase activity"/>
    <property type="evidence" value="ECO:0007669"/>
    <property type="project" value="InterPro"/>
</dbReference>
<dbReference type="InterPro" id="IPR001478">
    <property type="entry name" value="PDZ"/>
</dbReference>
<feature type="binding site" evidence="8">
    <location>
        <begin position="247"/>
        <end position="249"/>
    </location>
    <ligand>
        <name>substrate</name>
    </ligand>
</feature>
<evidence type="ECO:0000259" key="9">
    <source>
        <dbReference type="PROSITE" id="PS50106"/>
    </source>
</evidence>
<keyword evidence="5 10" id="KW-0378">Hydrolase</keyword>
<evidence type="ECO:0000313" key="10">
    <source>
        <dbReference type="EMBL" id="MEN7547761.1"/>
    </source>
</evidence>
<keyword evidence="6" id="KW-0720">Serine protease</keyword>
<evidence type="ECO:0000313" key="11">
    <source>
        <dbReference type="Proteomes" id="UP001403385"/>
    </source>
</evidence>
<evidence type="ECO:0000256" key="5">
    <source>
        <dbReference type="ARBA" id="ARBA00022801"/>
    </source>
</evidence>